<dbReference type="GO" id="GO:0005543">
    <property type="term" value="F:phospholipid binding"/>
    <property type="evidence" value="ECO:0007669"/>
    <property type="project" value="TreeGrafter"/>
</dbReference>
<dbReference type="STRING" id="59895.A0A103D5I2"/>
<comment type="caution">
    <text evidence="1">The sequence shown here is derived from an EMBL/GenBank/DDBJ whole genome shotgun (WGS) entry which is preliminary data.</text>
</comment>
<evidence type="ECO:0000313" key="1">
    <source>
        <dbReference type="EMBL" id="KVD98173.1"/>
    </source>
</evidence>
<keyword evidence="2" id="KW-1185">Reference proteome</keyword>
<dbReference type="PANTHER" id="PTHR12960:SF0">
    <property type="entry name" value="MRNA EXPORT FACTOR GLE1"/>
    <property type="match status" value="1"/>
</dbReference>
<dbReference type="InterPro" id="IPR012476">
    <property type="entry name" value="GLE1"/>
</dbReference>
<dbReference type="GO" id="GO:0044614">
    <property type="term" value="C:nuclear pore cytoplasmic filaments"/>
    <property type="evidence" value="ECO:0007669"/>
    <property type="project" value="TreeGrafter"/>
</dbReference>
<reference evidence="1 2" key="1">
    <citation type="journal article" date="2016" name="Sci. Rep.">
        <title>The genome sequence of the outbreeding globe artichoke constructed de novo incorporating a phase-aware low-pass sequencing strategy of F1 progeny.</title>
        <authorList>
            <person name="Scaglione D."/>
            <person name="Reyes-Chin-Wo S."/>
            <person name="Acquadro A."/>
            <person name="Froenicke L."/>
            <person name="Portis E."/>
            <person name="Beitel C."/>
            <person name="Tirone M."/>
            <person name="Mauro R."/>
            <person name="Lo Monaco A."/>
            <person name="Mauromicale G."/>
            <person name="Faccioli P."/>
            <person name="Cattivelli L."/>
            <person name="Rieseberg L."/>
            <person name="Michelmore R."/>
            <person name="Lanteri S."/>
        </authorList>
    </citation>
    <scope>NUCLEOTIDE SEQUENCE [LARGE SCALE GENOMIC DNA]</scope>
    <source>
        <strain evidence="1">2C</strain>
    </source>
</reference>
<dbReference type="GO" id="GO:0005737">
    <property type="term" value="C:cytoplasm"/>
    <property type="evidence" value="ECO:0007669"/>
    <property type="project" value="TreeGrafter"/>
</dbReference>
<dbReference type="GO" id="GO:0000822">
    <property type="term" value="F:inositol hexakisphosphate binding"/>
    <property type="evidence" value="ECO:0007669"/>
    <property type="project" value="TreeGrafter"/>
</dbReference>
<dbReference type="GO" id="GO:0016973">
    <property type="term" value="P:poly(A)+ mRNA export from nucleus"/>
    <property type="evidence" value="ECO:0007669"/>
    <property type="project" value="InterPro"/>
</dbReference>
<dbReference type="EMBL" id="LEKV01011599">
    <property type="protein sequence ID" value="KVD98173.1"/>
    <property type="molecule type" value="Genomic_DNA"/>
</dbReference>
<name>A0A103D5I2_CYNCS</name>
<dbReference type="AlphaFoldDB" id="A0A103D5I2"/>
<dbReference type="PANTHER" id="PTHR12960">
    <property type="entry name" value="GLE-1-RELATED"/>
    <property type="match status" value="1"/>
</dbReference>
<dbReference type="GO" id="GO:0031369">
    <property type="term" value="F:translation initiation factor binding"/>
    <property type="evidence" value="ECO:0007669"/>
    <property type="project" value="TreeGrafter"/>
</dbReference>
<evidence type="ECO:0000313" key="2">
    <source>
        <dbReference type="Proteomes" id="UP000243975"/>
    </source>
</evidence>
<organism evidence="1 2">
    <name type="scientific">Cynara cardunculus var. scolymus</name>
    <name type="common">Globe artichoke</name>
    <name type="synonym">Cynara scolymus</name>
    <dbReference type="NCBI Taxonomy" id="59895"/>
    <lineage>
        <taxon>Eukaryota</taxon>
        <taxon>Viridiplantae</taxon>
        <taxon>Streptophyta</taxon>
        <taxon>Embryophyta</taxon>
        <taxon>Tracheophyta</taxon>
        <taxon>Spermatophyta</taxon>
        <taxon>Magnoliopsida</taxon>
        <taxon>eudicotyledons</taxon>
        <taxon>Gunneridae</taxon>
        <taxon>Pentapetalae</taxon>
        <taxon>asterids</taxon>
        <taxon>campanulids</taxon>
        <taxon>Asterales</taxon>
        <taxon>Asteraceae</taxon>
        <taxon>Carduoideae</taxon>
        <taxon>Cardueae</taxon>
        <taxon>Carduinae</taxon>
        <taxon>Cynara</taxon>
    </lineage>
</organism>
<dbReference type="Gramene" id="KVD98173">
    <property type="protein sequence ID" value="KVD98173"/>
    <property type="gene ID" value="Ccrd_024129"/>
</dbReference>
<proteinExistence type="predicted"/>
<gene>
    <name evidence="1" type="ORF">Ccrd_024129</name>
</gene>
<protein>
    <submittedName>
        <fullName evidence="1">Uncharacterized protein</fullName>
    </submittedName>
</protein>
<dbReference type="Proteomes" id="UP000243975">
    <property type="component" value="Unassembled WGS sequence"/>
</dbReference>
<accession>A0A103D5I2</accession>
<sequence>MGGRFACEEVYLSDDADFDNKSTTGAQRFLMDKGGVIEGALIELSHEHQITVASKEARRELDRKRDLQYQRIIAEALDNHLTDIQRHHEYKS</sequence>